<keyword evidence="11" id="KW-0560">Oxidoreductase</keyword>
<evidence type="ECO:0000256" key="16">
    <source>
        <dbReference type="PIRSR" id="PIRSR600823-2"/>
    </source>
</evidence>
<evidence type="ECO:0000256" key="10">
    <source>
        <dbReference type="ARBA" id="ARBA00022837"/>
    </source>
</evidence>
<comment type="caution">
    <text evidence="21">The sequence shown here is derived from an EMBL/GenBank/DDBJ whole genome shotgun (WGS) entry which is preliminary data.</text>
</comment>
<evidence type="ECO:0000256" key="7">
    <source>
        <dbReference type="ARBA" id="ARBA00022617"/>
    </source>
</evidence>
<feature type="binding site" evidence="17">
    <location>
        <position position="47"/>
    </location>
    <ligand>
        <name>Ca(2+)</name>
        <dbReference type="ChEBI" id="CHEBI:29108"/>
        <label>1</label>
    </ligand>
</feature>
<keyword evidence="12" id="KW-0408">Iron</keyword>
<feature type="disulfide bond" evidence="18">
    <location>
        <begin position="48"/>
        <end position="53"/>
    </location>
</feature>
<comment type="catalytic activity">
    <reaction evidence="1">
        <text>2 a phenolic donor + H2O2 = 2 a phenolic radical donor + 2 H2O</text>
        <dbReference type="Rhea" id="RHEA:56136"/>
        <dbReference type="ChEBI" id="CHEBI:15377"/>
        <dbReference type="ChEBI" id="CHEBI:16240"/>
        <dbReference type="ChEBI" id="CHEBI:139520"/>
        <dbReference type="ChEBI" id="CHEBI:139521"/>
        <dbReference type="EC" id="1.11.1.7"/>
    </reaction>
</comment>
<dbReference type="InterPro" id="IPR000823">
    <property type="entry name" value="Peroxidase_pln"/>
</dbReference>
<evidence type="ECO:0000256" key="4">
    <source>
        <dbReference type="ARBA" id="ARBA00004613"/>
    </source>
</evidence>
<evidence type="ECO:0000256" key="14">
    <source>
        <dbReference type="ARBA" id="ARBA00023180"/>
    </source>
</evidence>
<comment type="similarity">
    <text evidence="19">Belongs to the peroxidase family.</text>
</comment>
<dbReference type="PANTHER" id="PTHR31388:SF5">
    <property type="entry name" value="PEROXIDASE"/>
    <property type="match status" value="1"/>
</dbReference>
<comment type="function">
    <text evidence="3">Removal of H(2)O(2), oxidation of toxic reductants, biosynthesis and degradation of lignin, suberization, auxin catabolism, response to environmental stresses such as wounding, pathogen attack and oxidative stress. These functions might be dependent on each isozyme/isoform in each plant tissue.</text>
</comment>
<evidence type="ECO:0000256" key="13">
    <source>
        <dbReference type="ARBA" id="ARBA00023157"/>
    </source>
</evidence>
<gene>
    <name evidence="21" type="ORF">KI387_023133</name>
</gene>
<proteinExistence type="inferred from homology"/>
<evidence type="ECO:0000256" key="11">
    <source>
        <dbReference type="ARBA" id="ARBA00023002"/>
    </source>
</evidence>
<dbReference type="GO" id="GO:0005576">
    <property type="term" value="C:extracellular region"/>
    <property type="evidence" value="ECO:0007669"/>
    <property type="project" value="UniProtKB-SubCell"/>
</dbReference>
<dbReference type="GO" id="GO:0006979">
    <property type="term" value="P:response to oxidative stress"/>
    <property type="evidence" value="ECO:0007669"/>
    <property type="project" value="InterPro"/>
</dbReference>
<dbReference type="InterPro" id="IPR002016">
    <property type="entry name" value="Haem_peroxidase"/>
</dbReference>
<keyword evidence="14" id="KW-0325">Glycoprotein</keyword>
<feature type="binding site" evidence="17">
    <location>
        <position position="56"/>
    </location>
    <ligand>
        <name>Ca(2+)</name>
        <dbReference type="ChEBI" id="CHEBI:29108"/>
        <label>1</label>
    </ligand>
</feature>
<dbReference type="PRINTS" id="PR00461">
    <property type="entry name" value="PLPEROXIDASE"/>
</dbReference>
<dbReference type="PANTHER" id="PTHR31388">
    <property type="entry name" value="PEROXIDASE 72-RELATED"/>
    <property type="match status" value="1"/>
</dbReference>
<feature type="binding site" evidence="17">
    <location>
        <position position="54"/>
    </location>
    <ligand>
        <name>Ca(2+)</name>
        <dbReference type="ChEBI" id="CHEBI:29108"/>
        <label>1</label>
    </ligand>
</feature>
<dbReference type="AlphaFoldDB" id="A0AA38G2E3"/>
<organism evidence="21 22">
    <name type="scientific">Taxus chinensis</name>
    <name type="common">Chinese yew</name>
    <name type="synonym">Taxus wallichiana var. chinensis</name>
    <dbReference type="NCBI Taxonomy" id="29808"/>
    <lineage>
        <taxon>Eukaryota</taxon>
        <taxon>Viridiplantae</taxon>
        <taxon>Streptophyta</taxon>
        <taxon>Embryophyta</taxon>
        <taxon>Tracheophyta</taxon>
        <taxon>Spermatophyta</taxon>
        <taxon>Pinopsida</taxon>
        <taxon>Pinidae</taxon>
        <taxon>Conifers II</taxon>
        <taxon>Cupressales</taxon>
        <taxon>Taxaceae</taxon>
        <taxon>Taxus</taxon>
    </lineage>
</organism>
<name>A0AA38G2E3_TAXCH</name>
<evidence type="ECO:0000256" key="8">
    <source>
        <dbReference type="ARBA" id="ARBA00022723"/>
    </source>
</evidence>
<evidence type="ECO:0000259" key="20">
    <source>
        <dbReference type="PROSITE" id="PS50873"/>
    </source>
</evidence>
<evidence type="ECO:0000256" key="18">
    <source>
        <dbReference type="PIRSR" id="PIRSR600823-5"/>
    </source>
</evidence>
<accession>A0AA38G2E3</accession>
<feature type="non-terminal residue" evidence="21">
    <location>
        <position position="1"/>
    </location>
</feature>
<dbReference type="GO" id="GO:0140825">
    <property type="term" value="F:lactoperoxidase activity"/>
    <property type="evidence" value="ECO:0007669"/>
    <property type="project" value="UniProtKB-EC"/>
</dbReference>
<reference evidence="21 22" key="1">
    <citation type="journal article" date="2021" name="Nat. Plants">
        <title>The Taxus genome provides insights into paclitaxel biosynthesis.</title>
        <authorList>
            <person name="Xiong X."/>
            <person name="Gou J."/>
            <person name="Liao Q."/>
            <person name="Li Y."/>
            <person name="Zhou Q."/>
            <person name="Bi G."/>
            <person name="Li C."/>
            <person name="Du R."/>
            <person name="Wang X."/>
            <person name="Sun T."/>
            <person name="Guo L."/>
            <person name="Liang H."/>
            <person name="Lu P."/>
            <person name="Wu Y."/>
            <person name="Zhang Z."/>
            <person name="Ro D.K."/>
            <person name="Shang Y."/>
            <person name="Huang S."/>
            <person name="Yan J."/>
        </authorList>
    </citation>
    <scope>NUCLEOTIDE SEQUENCE [LARGE SCALE GENOMIC DNA]</scope>
    <source>
        <strain evidence="21">Ta-2019</strain>
    </source>
</reference>
<evidence type="ECO:0000256" key="1">
    <source>
        <dbReference type="ARBA" id="ARBA00000189"/>
    </source>
</evidence>
<evidence type="ECO:0000256" key="17">
    <source>
        <dbReference type="PIRSR" id="PIRSR600823-3"/>
    </source>
</evidence>
<keyword evidence="5" id="KW-0964">Secreted</keyword>
<dbReference type="PRINTS" id="PR00458">
    <property type="entry name" value="PEROXIDASE"/>
</dbReference>
<feature type="binding site" evidence="17">
    <location>
        <position position="52"/>
    </location>
    <ligand>
        <name>Ca(2+)</name>
        <dbReference type="ChEBI" id="CHEBI:29108"/>
        <label>1</label>
    </ligand>
</feature>
<evidence type="ECO:0000256" key="9">
    <source>
        <dbReference type="ARBA" id="ARBA00022729"/>
    </source>
</evidence>
<sequence>AADGQLNARFYEKSCPQALSIVRAAIDQTLDKDKGMGAALIHLFFHDCFVDGCDGSILLDDTSTFTGEKTAIPNKKSVRGYEVIDTIKSQLEAACSGIVSCADIVAIAARDCVAKLGGPSWNVLLGRRDSITANLSGASNNFPAPFFDLKALISAFQAQGLSAKDMIALS</sequence>
<evidence type="ECO:0000256" key="12">
    <source>
        <dbReference type="ARBA" id="ARBA00023004"/>
    </source>
</evidence>
<keyword evidence="6" id="KW-0575">Peroxidase</keyword>
<evidence type="ECO:0000256" key="6">
    <source>
        <dbReference type="ARBA" id="ARBA00022559"/>
    </source>
</evidence>
<keyword evidence="13 18" id="KW-1015">Disulfide bond</keyword>
<dbReference type="FunFam" id="1.10.520.10:FF:000006">
    <property type="entry name" value="Peroxidase"/>
    <property type="match status" value="1"/>
</dbReference>
<dbReference type="Proteomes" id="UP000824469">
    <property type="component" value="Unassembled WGS sequence"/>
</dbReference>
<keyword evidence="10 17" id="KW-0106">Calcium</keyword>
<dbReference type="GO" id="GO:0020037">
    <property type="term" value="F:heme binding"/>
    <property type="evidence" value="ECO:0007669"/>
    <property type="project" value="InterPro"/>
</dbReference>
<feature type="disulfide bond" evidence="18">
    <location>
        <begin position="15"/>
        <end position="95"/>
    </location>
</feature>
<dbReference type="EMBL" id="JAHRHJ020000005">
    <property type="protein sequence ID" value="KAH9314506.1"/>
    <property type="molecule type" value="Genomic_DNA"/>
</dbReference>
<evidence type="ECO:0000256" key="5">
    <source>
        <dbReference type="ARBA" id="ARBA00022525"/>
    </source>
</evidence>
<dbReference type="InterPro" id="IPR010255">
    <property type="entry name" value="Haem_peroxidase_sf"/>
</dbReference>
<keyword evidence="9" id="KW-0732">Signal</keyword>
<comment type="cofactor">
    <cofactor evidence="17">
        <name>Ca(2+)</name>
        <dbReference type="ChEBI" id="CHEBI:29108"/>
    </cofactor>
    <text evidence="17">Binds 2 calcium ions per subunit.</text>
</comment>
<dbReference type="Pfam" id="PF00141">
    <property type="entry name" value="peroxidase"/>
    <property type="match status" value="1"/>
</dbReference>
<protein>
    <recommendedName>
        <fullName evidence="20">Plant heme peroxidase family profile domain-containing protein</fullName>
    </recommendedName>
</protein>
<feature type="active site" description="Proton acceptor" evidence="15">
    <location>
        <position position="46"/>
    </location>
</feature>
<feature type="domain" description="Plant heme peroxidase family profile" evidence="20">
    <location>
        <begin position="5"/>
        <end position="170"/>
    </location>
</feature>
<dbReference type="GO" id="GO:0046872">
    <property type="term" value="F:metal ion binding"/>
    <property type="evidence" value="ECO:0007669"/>
    <property type="project" value="UniProtKB-KW"/>
</dbReference>
<comment type="cofactor">
    <cofactor evidence="2">
        <name>heme b</name>
        <dbReference type="ChEBI" id="CHEBI:60344"/>
    </cofactor>
</comment>
<feature type="binding site" evidence="16">
    <location>
        <position position="143"/>
    </location>
    <ligand>
        <name>substrate</name>
    </ligand>
</feature>
<feature type="binding site" evidence="17">
    <location>
        <position position="68"/>
    </location>
    <ligand>
        <name>Ca(2+)</name>
        <dbReference type="ChEBI" id="CHEBI:29108"/>
        <label>1</label>
    </ligand>
</feature>
<dbReference type="SUPFAM" id="SSF48113">
    <property type="entry name" value="Heme-dependent peroxidases"/>
    <property type="match status" value="1"/>
</dbReference>
<evidence type="ECO:0000256" key="15">
    <source>
        <dbReference type="PIRSR" id="PIRSR600823-1"/>
    </source>
</evidence>
<evidence type="ECO:0000256" key="19">
    <source>
        <dbReference type="RuleBase" id="RU004241"/>
    </source>
</evidence>
<evidence type="ECO:0000313" key="21">
    <source>
        <dbReference type="EMBL" id="KAH9314506.1"/>
    </source>
</evidence>
<keyword evidence="7" id="KW-0349">Heme</keyword>
<dbReference type="Gene3D" id="1.10.520.10">
    <property type="match status" value="1"/>
</dbReference>
<evidence type="ECO:0000313" key="22">
    <source>
        <dbReference type="Proteomes" id="UP000824469"/>
    </source>
</evidence>
<dbReference type="OMA" id="ENVCEKE"/>
<dbReference type="PROSITE" id="PS50873">
    <property type="entry name" value="PEROXIDASE_4"/>
    <property type="match status" value="1"/>
</dbReference>
<evidence type="ECO:0000256" key="2">
    <source>
        <dbReference type="ARBA" id="ARBA00001970"/>
    </source>
</evidence>
<keyword evidence="8 17" id="KW-0479">Metal-binding</keyword>
<feature type="non-terminal residue" evidence="21">
    <location>
        <position position="170"/>
    </location>
</feature>
<comment type="subcellular location">
    <subcellularLocation>
        <location evidence="4">Secreted</location>
    </subcellularLocation>
</comment>
<evidence type="ECO:0000256" key="3">
    <source>
        <dbReference type="ARBA" id="ARBA00002322"/>
    </source>
</evidence>
<keyword evidence="22" id="KW-1185">Reference proteome</keyword>
<feature type="binding site" evidence="17">
    <location>
        <position position="50"/>
    </location>
    <ligand>
        <name>Ca(2+)</name>
        <dbReference type="ChEBI" id="CHEBI:29108"/>
        <label>1</label>
    </ligand>
</feature>